<accession>A0A133UXZ5</accession>
<organism evidence="7 8">
    <name type="scientific">candidate division MSBL1 archaeon SCGC-AAA259M10</name>
    <dbReference type="NCBI Taxonomy" id="1698270"/>
    <lineage>
        <taxon>Archaea</taxon>
        <taxon>Methanobacteriati</taxon>
        <taxon>Methanobacteriota</taxon>
        <taxon>candidate division MSBL1</taxon>
    </lineage>
</organism>
<keyword evidence="8" id="KW-1185">Reference proteome</keyword>
<feature type="transmembrane region" description="Helical" evidence="5">
    <location>
        <begin position="6"/>
        <end position="26"/>
    </location>
</feature>
<keyword evidence="4 5" id="KW-0472">Membrane</keyword>
<keyword evidence="2 5" id="KW-0812">Transmembrane</keyword>
<dbReference type="SUPFAM" id="SSF103481">
    <property type="entry name" value="Multidrug resistance efflux transporter EmrE"/>
    <property type="match status" value="2"/>
</dbReference>
<dbReference type="AlphaFoldDB" id="A0A133UXZ5"/>
<gene>
    <name evidence="7" type="ORF">AKJ40_04025</name>
</gene>
<dbReference type="GO" id="GO:0016020">
    <property type="term" value="C:membrane"/>
    <property type="evidence" value="ECO:0007669"/>
    <property type="project" value="UniProtKB-SubCell"/>
</dbReference>
<evidence type="ECO:0000256" key="1">
    <source>
        <dbReference type="ARBA" id="ARBA00004141"/>
    </source>
</evidence>
<protein>
    <recommendedName>
        <fullName evidence="6">EamA domain-containing protein</fullName>
    </recommendedName>
</protein>
<feature type="transmembrane region" description="Helical" evidence="5">
    <location>
        <begin position="124"/>
        <end position="145"/>
    </location>
</feature>
<dbReference type="InterPro" id="IPR000620">
    <property type="entry name" value="EamA_dom"/>
</dbReference>
<keyword evidence="3 5" id="KW-1133">Transmembrane helix</keyword>
<dbReference type="InterPro" id="IPR050638">
    <property type="entry name" value="AA-Vitamin_Transporters"/>
</dbReference>
<comment type="subcellular location">
    <subcellularLocation>
        <location evidence="1">Membrane</location>
        <topology evidence="1">Multi-pass membrane protein</topology>
    </subcellularLocation>
</comment>
<feature type="transmembrane region" description="Helical" evidence="5">
    <location>
        <begin position="99"/>
        <end position="118"/>
    </location>
</feature>
<feature type="domain" description="EamA" evidence="6">
    <location>
        <begin position="160"/>
        <end position="294"/>
    </location>
</feature>
<reference evidence="7 8" key="1">
    <citation type="journal article" date="2016" name="Sci. Rep.">
        <title>Metabolic traits of an uncultured archaeal lineage -MSBL1- from brine pools of the Red Sea.</title>
        <authorList>
            <person name="Mwirichia R."/>
            <person name="Alam I."/>
            <person name="Rashid M."/>
            <person name="Vinu M."/>
            <person name="Ba-Alawi W."/>
            <person name="Anthony Kamau A."/>
            <person name="Kamanda Ngugi D."/>
            <person name="Goker M."/>
            <person name="Klenk H.P."/>
            <person name="Bajic V."/>
            <person name="Stingl U."/>
        </authorList>
    </citation>
    <scope>NUCLEOTIDE SEQUENCE [LARGE SCALE GENOMIC DNA]</scope>
    <source>
        <strain evidence="7">SCGC-AAA259M10</strain>
    </source>
</reference>
<evidence type="ECO:0000313" key="7">
    <source>
        <dbReference type="EMBL" id="KXA99063.1"/>
    </source>
</evidence>
<dbReference type="Pfam" id="PF00892">
    <property type="entry name" value="EamA"/>
    <property type="match status" value="2"/>
</dbReference>
<feature type="transmembrane region" description="Helical" evidence="5">
    <location>
        <begin position="227"/>
        <end position="247"/>
    </location>
</feature>
<feature type="transmembrane region" description="Helical" evidence="5">
    <location>
        <begin position="157"/>
        <end position="176"/>
    </location>
</feature>
<feature type="transmembrane region" description="Helical" evidence="5">
    <location>
        <begin position="278"/>
        <end position="296"/>
    </location>
</feature>
<feature type="transmembrane region" description="Helical" evidence="5">
    <location>
        <begin position="69"/>
        <end position="87"/>
    </location>
</feature>
<evidence type="ECO:0000313" key="8">
    <source>
        <dbReference type="Proteomes" id="UP000070341"/>
    </source>
</evidence>
<evidence type="ECO:0000256" key="4">
    <source>
        <dbReference type="ARBA" id="ARBA00023136"/>
    </source>
</evidence>
<evidence type="ECO:0000256" key="5">
    <source>
        <dbReference type="SAM" id="Phobius"/>
    </source>
</evidence>
<dbReference type="Proteomes" id="UP000070341">
    <property type="component" value="Unassembled WGS sequence"/>
</dbReference>
<feature type="transmembrane region" description="Helical" evidence="5">
    <location>
        <begin position="188"/>
        <end position="206"/>
    </location>
</feature>
<dbReference type="InterPro" id="IPR037185">
    <property type="entry name" value="EmrE-like"/>
</dbReference>
<proteinExistence type="predicted"/>
<feature type="transmembrane region" description="Helical" evidence="5">
    <location>
        <begin position="38"/>
        <end position="57"/>
    </location>
</feature>
<comment type="caution">
    <text evidence="7">The sequence shown here is derived from an EMBL/GenBank/DDBJ whole genome shotgun (WGS) entry which is preliminary data.</text>
</comment>
<evidence type="ECO:0000256" key="2">
    <source>
        <dbReference type="ARBA" id="ARBA00022692"/>
    </source>
</evidence>
<evidence type="ECO:0000259" key="6">
    <source>
        <dbReference type="Pfam" id="PF00892"/>
    </source>
</evidence>
<dbReference type="EMBL" id="LHXU01000078">
    <property type="protein sequence ID" value="KXA99063.1"/>
    <property type="molecule type" value="Genomic_DNA"/>
</dbReference>
<feature type="domain" description="EamA" evidence="6">
    <location>
        <begin position="7"/>
        <end position="141"/>
    </location>
</feature>
<dbReference type="PANTHER" id="PTHR32322:SF2">
    <property type="entry name" value="EAMA DOMAIN-CONTAINING PROTEIN"/>
    <property type="match status" value="1"/>
</dbReference>
<name>A0A133UXZ5_9EURY</name>
<dbReference type="PANTHER" id="PTHR32322">
    <property type="entry name" value="INNER MEMBRANE TRANSPORTER"/>
    <property type="match status" value="1"/>
</dbReference>
<dbReference type="Gene3D" id="1.10.3730.20">
    <property type="match status" value="1"/>
</dbReference>
<sequence>MILNELIGVLLGTSAAFFFALSLVFIRKATVSGESLEAVIVVTSTNLAIFLPVSLVFHYPDFDLTKESLLAFAGSGLIGSFLGRYCFFEGTRRIGASRMSPLSKGSLIIATLIGLLIFREAITTGHFFGIFILFIGIVLVGYEMRISNSKIHNPSRVDYLFPLAGMVFAGLIDPIVKFGLLENTPVTVGLAIRFIFGFIVIVFYFLSKGMSPLKPFRVKDSHLYIKAGIVNSFAQISFFSALSISRIVVVSPFKNISPLFMLFLSYLYLKRLEDITDFLIVGSVLVIGGAMLIGFFM</sequence>
<evidence type="ECO:0000256" key="3">
    <source>
        <dbReference type="ARBA" id="ARBA00022989"/>
    </source>
</evidence>